<evidence type="ECO:0000256" key="1">
    <source>
        <dbReference type="SAM" id="MobiDB-lite"/>
    </source>
</evidence>
<dbReference type="AlphaFoldDB" id="A0A6G1HSI1"/>
<dbReference type="Proteomes" id="UP000799640">
    <property type="component" value="Unassembled WGS sequence"/>
</dbReference>
<accession>A0A6G1HSI1</accession>
<reference evidence="2" key="1">
    <citation type="journal article" date="2020" name="Stud. Mycol.">
        <title>101 Dothideomycetes genomes: a test case for predicting lifestyles and emergence of pathogens.</title>
        <authorList>
            <person name="Haridas S."/>
            <person name="Albert R."/>
            <person name="Binder M."/>
            <person name="Bloem J."/>
            <person name="Labutti K."/>
            <person name="Salamov A."/>
            <person name="Andreopoulos B."/>
            <person name="Baker S."/>
            <person name="Barry K."/>
            <person name="Bills G."/>
            <person name="Bluhm B."/>
            <person name="Cannon C."/>
            <person name="Castanera R."/>
            <person name="Culley D."/>
            <person name="Daum C."/>
            <person name="Ezra D."/>
            <person name="Gonzalez J."/>
            <person name="Henrissat B."/>
            <person name="Kuo A."/>
            <person name="Liang C."/>
            <person name="Lipzen A."/>
            <person name="Lutzoni F."/>
            <person name="Magnuson J."/>
            <person name="Mondo S."/>
            <person name="Nolan M."/>
            <person name="Ohm R."/>
            <person name="Pangilinan J."/>
            <person name="Park H.-J."/>
            <person name="Ramirez L."/>
            <person name="Alfaro M."/>
            <person name="Sun H."/>
            <person name="Tritt A."/>
            <person name="Yoshinaga Y."/>
            <person name="Zwiers L.-H."/>
            <person name="Turgeon B."/>
            <person name="Goodwin S."/>
            <person name="Spatafora J."/>
            <person name="Crous P."/>
            <person name="Grigoriev I."/>
        </authorList>
    </citation>
    <scope>NUCLEOTIDE SEQUENCE</scope>
    <source>
        <strain evidence="2">CBS 262.69</strain>
    </source>
</reference>
<gene>
    <name evidence="2" type="ORF">EJ06DRAFT_531288</name>
</gene>
<feature type="region of interest" description="Disordered" evidence="1">
    <location>
        <begin position="136"/>
        <end position="161"/>
    </location>
</feature>
<evidence type="ECO:0000313" key="2">
    <source>
        <dbReference type="EMBL" id="KAF2398980.1"/>
    </source>
</evidence>
<sequence>MLPEDLKYQFLSVTVSCYDILNPICKMALACEPVEPYDFKLEAEEVFTMISDLVSDFNERQKTATEKLCDSDLARCLKAAEDFYTYTTSLDRSHSSESTQKTKWIRKLLTARVEFAIVRVELTDYSEREDRVPHLAEWEESRASKAEGRGRGEHGERVLEQ</sequence>
<keyword evidence="3" id="KW-1185">Reference proteome</keyword>
<name>A0A6G1HSI1_9PEZI</name>
<proteinExistence type="predicted"/>
<organism evidence="2 3">
    <name type="scientific">Trichodelitschia bisporula</name>
    <dbReference type="NCBI Taxonomy" id="703511"/>
    <lineage>
        <taxon>Eukaryota</taxon>
        <taxon>Fungi</taxon>
        <taxon>Dikarya</taxon>
        <taxon>Ascomycota</taxon>
        <taxon>Pezizomycotina</taxon>
        <taxon>Dothideomycetes</taxon>
        <taxon>Dothideomycetes incertae sedis</taxon>
        <taxon>Phaeotrichales</taxon>
        <taxon>Phaeotrichaceae</taxon>
        <taxon>Trichodelitschia</taxon>
    </lineage>
</organism>
<dbReference type="EMBL" id="ML996698">
    <property type="protein sequence ID" value="KAF2398980.1"/>
    <property type="molecule type" value="Genomic_DNA"/>
</dbReference>
<evidence type="ECO:0000313" key="3">
    <source>
        <dbReference type="Proteomes" id="UP000799640"/>
    </source>
</evidence>
<protein>
    <submittedName>
        <fullName evidence="2">Uncharacterized protein</fullName>
    </submittedName>
</protein>